<dbReference type="AlphaFoldDB" id="A0AAN7SRM9"/>
<dbReference type="GO" id="GO:0008270">
    <property type="term" value="F:zinc ion binding"/>
    <property type="evidence" value="ECO:0007669"/>
    <property type="project" value="TreeGrafter"/>
</dbReference>
<reference evidence="3" key="1">
    <citation type="submission" date="2023-01" db="EMBL/GenBank/DDBJ databases">
        <title>Key to firefly adult light organ development and bioluminescence: homeobox transcription factors regulate luciferase expression and transportation to peroxisome.</title>
        <authorList>
            <person name="Fu X."/>
        </authorList>
    </citation>
    <scope>NUCLEOTIDE SEQUENCE [LARGE SCALE GENOMIC DNA]</scope>
</reference>
<dbReference type="SUPFAM" id="SSF63737">
    <property type="entry name" value="Leukotriene A4 hydrolase N-terminal domain"/>
    <property type="match status" value="1"/>
</dbReference>
<evidence type="ECO:0000313" key="3">
    <source>
        <dbReference type="Proteomes" id="UP001353858"/>
    </source>
</evidence>
<dbReference type="InterPro" id="IPR050344">
    <property type="entry name" value="Peptidase_M1_aminopeptidases"/>
</dbReference>
<evidence type="ECO:0000259" key="1">
    <source>
        <dbReference type="Pfam" id="PF17900"/>
    </source>
</evidence>
<dbReference type="GO" id="GO:0006508">
    <property type="term" value="P:proteolysis"/>
    <property type="evidence" value="ECO:0007669"/>
    <property type="project" value="TreeGrafter"/>
</dbReference>
<dbReference type="GO" id="GO:0042277">
    <property type="term" value="F:peptide binding"/>
    <property type="evidence" value="ECO:0007669"/>
    <property type="project" value="TreeGrafter"/>
</dbReference>
<dbReference type="Proteomes" id="UP001353858">
    <property type="component" value="Unassembled WGS sequence"/>
</dbReference>
<dbReference type="GO" id="GO:0005615">
    <property type="term" value="C:extracellular space"/>
    <property type="evidence" value="ECO:0007669"/>
    <property type="project" value="TreeGrafter"/>
</dbReference>
<dbReference type="GO" id="GO:0070006">
    <property type="term" value="F:metalloaminopeptidase activity"/>
    <property type="evidence" value="ECO:0007669"/>
    <property type="project" value="TreeGrafter"/>
</dbReference>
<dbReference type="GO" id="GO:0016020">
    <property type="term" value="C:membrane"/>
    <property type="evidence" value="ECO:0007669"/>
    <property type="project" value="TreeGrafter"/>
</dbReference>
<dbReference type="InterPro" id="IPR042097">
    <property type="entry name" value="Aminopeptidase_N-like_N_sf"/>
</dbReference>
<proteinExistence type="predicted"/>
<evidence type="ECO:0000313" key="2">
    <source>
        <dbReference type="EMBL" id="KAK4880995.1"/>
    </source>
</evidence>
<dbReference type="PANTHER" id="PTHR11533:SF294">
    <property type="entry name" value="THYROTROPIN-RELEASING HORMONE-DEGRADING ECTOENZYME"/>
    <property type="match status" value="1"/>
</dbReference>
<comment type="caution">
    <text evidence="2">The sequence shown here is derived from an EMBL/GenBank/DDBJ whole genome shotgun (WGS) entry which is preliminary data.</text>
</comment>
<accession>A0AAN7SRM9</accession>
<dbReference type="GO" id="GO:0043171">
    <property type="term" value="P:peptide catabolic process"/>
    <property type="evidence" value="ECO:0007669"/>
    <property type="project" value="TreeGrafter"/>
</dbReference>
<keyword evidence="3" id="KW-1185">Reference proteome</keyword>
<feature type="domain" description="Aminopeptidase N-like N-terminal" evidence="1">
    <location>
        <begin position="44"/>
        <end position="160"/>
    </location>
</feature>
<dbReference type="GO" id="GO:0005737">
    <property type="term" value="C:cytoplasm"/>
    <property type="evidence" value="ECO:0007669"/>
    <property type="project" value="TreeGrafter"/>
</dbReference>
<name>A0AAN7SRM9_9COLE</name>
<dbReference type="Pfam" id="PF17900">
    <property type="entry name" value="Peptidase_M1_N"/>
    <property type="match status" value="1"/>
</dbReference>
<dbReference type="InterPro" id="IPR045357">
    <property type="entry name" value="Aminopeptidase_N-like_N"/>
</dbReference>
<protein>
    <recommendedName>
        <fullName evidence="1">Aminopeptidase N-like N-terminal domain-containing protein</fullName>
    </recommendedName>
</protein>
<sequence>MCIKLQACIILKMVYNNYLLLMLIPNVVLSSKTNTFQLPPNALPLQYNLTIEPNFENVDQATFNGSVVIKIKILNDSNNITIHSKNLTINEDSVKIILSNKTTIDVTHTLVDIRRDFYIICLNKNLTKNEIVHLYINEFNGNLKFDNVGFYLARYQDLNKESPD</sequence>
<dbReference type="Gene3D" id="2.60.40.1730">
    <property type="entry name" value="tricorn interacting facor f3 domain"/>
    <property type="match status" value="1"/>
</dbReference>
<gene>
    <name evidence="2" type="ORF">RN001_004314</name>
</gene>
<dbReference type="EMBL" id="JARPUR010000002">
    <property type="protein sequence ID" value="KAK4880995.1"/>
    <property type="molecule type" value="Genomic_DNA"/>
</dbReference>
<organism evidence="2 3">
    <name type="scientific">Aquatica leii</name>
    <dbReference type="NCBI Taxonomy" id="1421715"/>
    <lineage>
        <taxon>Eukaryota</taxon>
        <taxon>Metazoa</taxon>
        <taxon>Ecdysozoa</taxon>
        <taxon>Arthropoda</taxon>
        <taxon>Hexapoda</taxon>
        <taxon>Insecta</taxon>
        <taxon>Pterygota</taxon>
        <taxon>Neoptera</taxon>
        <taxon>Endopterygota</taxon>
        <taxon>Coleoptera</taxon>
        <taxon>Polyphaga</taxon>
        <taxon>Elateriformia</taxon>
        <taxon>Elateroidea</taxon>
        <taxon>Lampyridae</taxon>
        <taxon>Luciolinae</taxon>
        <taxon>Aquatica</taxon>
    </lineage>
</organism>
<dbReference type="PANTHER" id="PTHR11533">
    <property type="entry name" value="PROTEASE M1 ZINC METALLOPROTEASE"/>
    <property type="match status" value="1"/>
</dbReference>